<dbReference type="OrthoDB" id="10261556at2759"/>
<accession>A0A9P5WWA2</accession>
<dbReference type="AlphaFoldDB" id="A0A9P5WWA2"/>
<keyword evidence="2" id="KW-1185">Reference proteome</keyword>
<comment type="caution">
    <text evidence="1">The sequence shown here is derived from an EMBL/GenBank/DDBJ whole genome shotgun (WGS) entry which is preliminary data.</text>
</comment>
<gene>
    <name evidence="1" type="ORF">P691DRAFT_689348</name>
</gene>
<protein>
    <submittedName>
        <fullName evidence="1">Uncharacterized protein</fullName>
    </submittedName>
</protein>
<name>A0A9P5WWA2_9AGAR</name>
<evidence type="ECO:0000313" key="1">
    <source>
        <dbReference type="EMBL" id="KAF9439903.1"/>
    </source>
</evidence>
<evidence type="ECO:0000313" key="2">
    <source>
        <dbReference type="Proteomes" id="UP000807342"/>
    </source>
</evidence>
<organism evidence="1 2">
    <name type="scientific">Macrolepiota fuliginosa MF-IS2</name>
    <dbReference type="NCBI Taxonomy" id="1400762"/>
    <lineage>
        <taxon>Eukaryota</taxon>
        <taxon>Fungi</taxon>
        <taxon>Dikarya</taxon>
        <taxon>Basidiomycota</taxon>
        <taxon>Agaricomycotina</taxon>
        <taxon>Agaricomycetes</taxon>
        <taxon>Agaricomycetidae</taxon>
        <taxon>Agaricales</taxon>
        <taxon>Agaricineae</taxon>
        <taxon>Agaricaceae</taxon>
        <taxon>Macrolepiota</taxon>
    </lineage>
</organism>
<dbReference type="Proteomes" id="UP000807342">
    <property type="component" value="Unassembled WGS sequence"/>
</dbReference>
<proteinExistence type="predicted"/>
<reference evidence="1" key="1">
    <citation type="submission" date="2020-11" db="EMBL/GenBank/DDBJ databases">
        <authorList>
            <consortium name="DOE Joint Genome Institute"/>
            <person name="Ahrendt S."/>
            <person name="Riley R."/>
            <person name="Andreopoulos W."/>
            <person name="Labutti K."/>
            <person name="Pangilinan J."/>
            <person name="Ruiz-Duenas F.J."/>
            <person name="Barrasa J.M."/>
            <person name="Sanchez-Garcia M."/>
            <person name="Camarero S."/>
            <person name="Miyauchi S."/>
            <person name="Serrano A."/>
            <person name="Linde D."/>
            <person name="Babiker R."/>
            <person name="Drula E."/>
            <person name="Ayuso-Fernandez I."/>
            <person name="Pacheco R."/>
            <person name="Padilla G."/>
            <person name="Ferreira P."/>
            <person name="Barriuso J."/>
            <person name="Kellner H."/>
            <person name="Castanera R."/>
            <person name="Alfaro M."/>
            <person name="Ramirez L."/>
            <person name="Pisabarro A.G."/>
            <person name="Kuo A."/>
            <person name="Tritt A."/>
            <person name="Lipzen A."/>
            <person name="He G."/>
            <person name="Yan M."/>
            <person name="Ng V."/>
            <person name="Cullen D."/>
            <person name="Martin F."/>
            <person name="Rosso M.-N."/>
            <person name="Henrissat B."/>
            <person name="Hibbett D."/>
            <person name="Martinez A.T."/>
            <person name="Grigoriev I.V."/>
        </authorList>
    </citation>
    <scope>NUCLEOTIDE SEQUENCE</scope>
    <source>
        <strain evidence="1">MF-IS2</strain>
    </source>
</reference>
<dbReference type="EMBL" id="MU153185">
    <property type="protein sequence ID" value="KAF9439903.1"/>
    <property type="molecule type" value="Genomic_DNA"/>
</dbReference>
<sequence>MSFERKSKHSSVSVLVIFKSVTWWSSFKCKITLPLWSQENSTTFWMSLLFVEDRMFTLITALNILEEQIVEELQRLSILAHQSRS</sequence>